<accession>A0AAD2JIE4</accession>
<evidence type="ECO:0000313" key="2">
    <source>
        <dbReference type="EMBL" id="CAJ1953031.1"/>
    </source>
</evidence>
<keyword evidence="3" id="KW-1185">Reference proteome</keyword>
<reference evidence="2" key="1">
    <citation type="submission" date="2023-08" db="EMBL/GenBank/DDBJ databases">
        <authorList>
            <person name="Audoor S."/>
            <person name="Bilcke G."/>
        </authorList>
    </citation>
    <scope>NUCLEOTIDE SEQUENCE</scope>
</reference>
<dbReference type="EMBL" id="CAKOGP040001814">
    <property type="protein sequence ID" value="CAJ1953031.1"/>
    <property type="molecule type" value="Genomic_DNA"/>
</dbReference>
<comment type="caution">
    <text evidence="2">The sequence shown here is derived from an EMBL/GenBank/DDBJ whole genome shotgun (WGS) entry which is preliminary data.</text>
</comment>
<feature type="compositionally biased region" description="Basic and acidic residues" evidence="1">
    <location>
        <begin position="31"/>
        <end position="44"/>
    </location>
</feature>
<evidence type="ECO:0000256" key="1">
    <source>
        <dbReference type="SAM" id="MobiDB-lite"/>
    </source>
</evidence>
<proteinExistence type="predicted"/>
<dbReference type="Proteomes" id="UP001295423">
    <property type="component" value="Unassembled WGS sequence"/>
</dbReference>
<evidence type="ECO:0000313" key="3">
    <source>
        <dbReference type="Proteomes" id="UP001295423"/>
    </source>
</evidence>
<name>A0AAD2JIE4_9STRA</name>
<dbReference type="AlphaFoldDB" id="A0AAD2JIE4"/>
<feature type="region of interest" description="Disordered" evidence="1">
    <location>
        <begin position="1"/>
        <end position="44"/>
    </location>
</feature>
<protein>
    <submittedName>
        <fullName evidence="2">Uncharacterized protein</fullName>
    </submittedName>
</protein>
<feature type="compositionally biased region" description="Polar residues" evidence="1">
    <location>
        <begin position="1"/>
        <end position="11"/>
    </location>
</feature>
<organism evidence="2 3">
    <name type="scientific">Cylindrotheca closterium</name>
    <dbReference type="NCBI Taxonomy" id="2856"/>
    <lineage>
        <taxon>Eukaryota</taxon>
        <taxon>Sar</taxon>
        <taxon>Stramenopiles</taxon>
        <taxon>Ochrophyta</taxon>
        <taxon>Bacillariophyta</taxon>
        <taxon>Bacillariophyceae</taxon>
        <taxon>Bacillariophycidae</taxon>
        <taxon>Bacillariales</taxon>
        <taxon>Bacillariaceae</taxon>
        <taxon>Cylindrotheca</taxon>
    </lineage>
</organism>
<sequence length="116" mass="13606">MTSPARSNLPSWQKLVNKRNEQLSSSPTPVQRDEPLLEHEEVSPKELELHKEYCPLFKRKSVIEYKPDEDDFAARIYGLHDNREAERRHSSTRNLDLNLSSSEVASVYHFDELIRE</sequence>
<gene>
    <name evidence="2" type="ORF">CYCCA115_LOCUS13838</name>
</gene>